<evidence type="ECO:0000313" key="3">
    <source>
        <dbReference type="Proteomes" id="UP000694409"/>
    </source>
</evidence>
<dbReference type="Proteomes" id="UP000694409">
    <property type="component" value="Unassembled WGS sequence"/>
</dbReference>
<dbReference type="Ensembl" id="ENSSCAT00000016165.1">
    <property type="protein sequence ID" value="ENSSCAP00000014417.1"/>
    <property type="gene ID" value="ENSSCAG00000010596.1"/>
</dbReference>
<reference evidence="2" key="2">
    <citation type="submission" date="2025-09" db="UniProtKB">
        <authorList>
            <consortium name="Ensembl"/>
        </authorList>
    </citation>
    <scope>IDENTIFICATION</scope>
</reference>
<accession>A0A8C9UEB2</accession>
<feature type="compositionally biased region" description="Polar residues" evidence="1">
    <location>
        <begin position="89"/>
        <end position="99"/>
    </location>
</feature>
<dbReference type="GeneTree" id="ENSGT00960000189399"/>
<evidence type="ECO:0000256" key="1">
    <source>
        <dbReference type="SAM" id="MobiDB-lite"/>
    </source>
</evidence>
<feature type="compositionally biased region" description="Gly residues" evidence="1">
    <location>
        <begin position="1"/>
        <end position="11"/>
    </location>
</feature>
<feature type="compositionally biased region" description="Basic and acidic residues" evidence="1">
    <location>
        <begin position="170"/>
        <end position="183"/>
    </location>
</feature>
<name>A0A8C9UEB2_SERCA</name>
<feature type="region of interest" description="Disordered" evidence="1">
    <location>
        <begin position="164"/>
        <end position="188"/>
    </location>
</feature>
<dbReference type="AlphaFoldDB" id="A0A8C9UEB2"/>
<sequence length="244" mass="26258">PGGREGTGMEGGEGKGQSEEEEEEEGKGAEGRWGEGSEGRKVQRDHRQEGGHAGAAEFPFPASLLLGSRGTRDPSSSWHEIPAPGRNPDSAQNTAEGNQENAKINEAVASAGSILGSAGAGEGLCAQLSEWDGILEDPQAERERLCVCRLETISSVSVSAAWRKSPAPPEHSHLSGAVERDEVTTESPFLQAKHPQLPQLFLTGFMFQAPHQPRCLLWTIKHLNIPPKLRGPKSDYTEEEIILI</sequence>
<proteinExistence type="predicted"/>
<feature type="compositionally biased region" description="Basic and acidic residues" evidence="1">
    <location>
        <begin position="26"/>
        <end position="50"/>
    </location>
</feature>
<evidence type="ECO:0000313" key="2">
    <source>
        <dbReference type="Ensembl" id="ENSSCAP00000014417.1"/>
    </source>
</evidence>
<keyword evidence="3" id="KW-1185">Reference proteome</keyword>
<feature type="region of interest" description="Disordered" evidence="1">
    <location>
        <begin position="1"/>
        <end position="99"/>
    </location>
</feature>
<protein>
    <submittedName>
        <fullName evidence="2">Uncharacterized protein</fullName>
    </submittedName>
</protein>
<reference evidence="2" key="1">
    <citation type="submission" date="2025-08" db="UniProtKB">
        <authorList>
            <consortium name="Ensembl"/>
        </authorList>
    </citation>
    <scope>IDENTIFICATION</scope>
</reference>
<organism evidence="2 3">
    <name type="scientific">Serinus canaria</name>
    <name type="common">Island canary</name>
    <name type="synonym">Fringilla canaria</name>
    <dbReference type="NCBI Taxonomy" id="9135"/>
    <lineage>
        <taxon>Eukaryota</taxon>
        <taxon>Metazoa</taxon>
        <taxon>Chordata</taxon>
        <taxon>Craniata</taxon>
        <taxon>Vertebrata</taxon>
        <taxon>Euteleostomi</taxon>
        <taxon>Archelosauria</taxon>
        <taxon>Archosauria</taxon>
        <taxon>Dinosauria</taxon>
        <taxon>Saurischia</taxon>
        <taxon>Theropoda</taxon>
        <taxon>Coelurosauria</taxon>
        <taxon>Aves</taxon>
        <taxon>Neognathae</taxon>
        <taxon>Neoaves</taxon>
        <taxon>Telluraves</taxon>
        <taxon>Australaves</taxon>
        <taxon>Passeriformes</taxon>
        <taxon>Passeroidea</taxon>
        <taxon>Fringillidae</taxon>
        <taxon>Carduelinae</taxon>
        <taxon>Serinus</taxon>
    </lineage>
</organism>